<gene>
    <name evidence="4" type="ORF">PSFLO_04913</name>
</gene>
<dbReference type="InterPro" id="IPR008914">
    <property type="entry name" value="PEBP"/>
</dbReference>
<feature type="signal peptide" evidence="3">
    <location>
        <begin position="1"/>
        <end position="19"/>
    </location>
</feature>
<sequence>MTFARASLALLALAGLARAQSDDASYEQVATIQENFPAALITPTYFPDSWFDIQGVLNVSFGGVSVGNIGDRLNLDQVQTSPTYRISTETKHADDADTFDGERRFTVAFLDTFVAGKDFGGKVNIHGLGNDYAVGDNGSLTNRSINAVPYAAPNPPANDGPHRYVQLVIQQFPNFTAPELGFTGAVGVNQSFVDYYNNAKGGLGKVVAANYIQIEVGQAAAPATTAAPAPSAVSSLAAQKSAAVSLPPSNEASTSGTSSGSSAKPSSTGAGSGSGSGTSGAMSVGAAPLAAMAGMGAAAILGALLL</sequence>
<feature type="compositionally biased region" description="Low complexity" evidence="1">
    <location>
        <begin position="252"/>
        <end position="269"/>
    </location>
</feature>
<evidence type="ECO:0008006" key="6">
    <source>
        <dbReference type="Google" id="ProtNLM"/>
    </source>
</evidence>
<evidence type="ECO:0000313" key="4">
    <source>
        <dbReference type="EMBL" id="SPO39432.1"/>
    </source>
</evidence>
<organism evidence="4 5">
    <name type="scientific">Pseudozyma flocculosa</name>
    <dbReference type="NCBI Taxonomy" id="84751"/>
    <lineage>
        <taxon>Eukaryota</taxon>
        <taxon>Fungi</taxon>
        <taxon>Dikarya</taxon>
        <taxon>Basidiomycota</taxon>
        <taxon>Ustilaginomycotina</taxon>
        <taxon>Ustilaginomycetes</taxon>
        <taxon>Ustilaginales</taxon>
        <taxon>Ustilaginaceae</taxon>
        <taxon>Pseudozyma</taxon>
    </lineage>
</organism>
<proteinExistence type="predicted"/>
<reference evidence="4 5" key="1">
    <citation type="submission" date="2018-03" db="EMBL/GenBank/DDBJ databases">
        <authorList>
            <person name="Guldener U."/>
        </authorList>
    </citation>
    <scope>NUCLEOTIDE SEQUENCE [LARGE SCALE GENOMIC DNA]</scope>
    <source>
        <strain evidence="4 5">DAOM196992</strain>
    </source>
</reference>
<feature type="region of interest" description="Disordered" evidence="1">
    <location>
        <begin position="244"/>
        <end position="277"/>
    </location>
</feature>
<feature type="chain" id="PRO_5023036271" description="PEBP-like protein" evidence="3">
    <location>
        <begin position="20"/>
        <end position="306"/>
    </location>
</feature>
<name>A0A5C3F4Z4_9BASI</name>
<dbReference type="Proteomes" id="UP000323386">
    <property type="component" value="Unassembled WGS sequence"/>
</dbReference>
<keyword evidence="2" id="KW-0472">Membrane</keyword>
<dbReference type="OrthoDB" id="2506647at2759"/>
<dbReference type="Pfam" id="PF01161">
    <property type="entry name" value="PBP"/>
    <property type="match status" value="1"/>
</dbReference>
<protein>
    <recommendedName>
        <fullName evidence="6">PEBP-like protein</fullName>
    </recommendedName>
</protein>
<dbReference type="EMBL" id="OOIP01000014">
    <property type="protein sequence ID" value="SPO39432.1"/>
    <property type="molecule type" value="Genomic_DNA"/>
</dbReference>
<dbReference type="SUPFAM" id="SSF49777">
    <property type="entry name" value="PEBP-like"/>
    <property type="match status" value="1"/>
</dbReference>
<dbReference type="InterPro" id="IPR036610">
    <property type="entry name" value="PEBP-like_sf"/>
</dbReference>
<keyword evidence="5" id="KW-1185">Reference proteome</keyword>
<accession>A0A5C3F4Z4</accession>
<keyword evidence="3" id="KW-0732">Signal</keyword>
<evidence type="ECO:0000256" key="1">
    <source>
        <dbReference type="SAM" id="MobiDB-lite"/>
    </source>
</evidence>
<dbReference type="Gene3D" id="3.90.280.10">
    <property type="entry name" value="PEBP-like"/>
    <property type="match status" value="1"/>
</dbReference>
<keyword evidence="2" id="KW-1133">Transmembrane helix</keyword>
<feature type="transmembrane region" description="Helical" evidence="2">
    <location>
        <begin position="286"/>
        <end position="305"/>
    </location>
</feature>
<keyword evidence="2" id="KW-0812">Transmembrane</keyword>
<dbReference type="AlphaFoldDB" id="A0A5C3F4Z4"/>
<evidence type="ECO:0000313" key="5">
    <source>
        <dbReference type="Proteomes" id="UP000323386"/>
    </source>
</evidence>
<evidence type="ECO:0000256" key="3">
    <source>
        <dbReference type="SAM" id="SignalP"/>
    </source>
</evidence>
<evidence type="ECO:0000256" key="2">
    <source>
        <dbReference type="SAM" id="Phobius"/>
    </source>
</evidence>